<keyword evidence="2 5" id="KW-0808">Transferase</keyword>
<keyword evidence="1 5" id="KW-0489">Methyltransferase</keyword>
<dbReference type="Pfam" id="PF08241">
    <property type="entry name" value="Methyltransf_11"/>
    <property type="match status" value="1"/>
</dbReference>
<dbReference type="GO" id="GO:0032259">
    <property type="term" value="P:methylation"/>
    <property type="evidence" value="ECO:0007669"/>
    <property type="project" value="UniProtKB-KW"/>
</dbReference>
<evidence type="ECO:0000256" key="2">
    <source>
        <dbReference type="ARBA" id="ARBA00022679"/>
    </source>
</evidence>
<dbReference type="InterPro" id="IPR029063">
    <property type="entry name" value="SAM-dependent_MTases_sf"/>
</dbReference>
<reference evidence="5 6" key="1">
    <citation type="submission" date="2018-03" db="EMBL/GenBank/DDBJ databases">
        <title>The draft genome of Mesorhizobium soli JCM 19897.</title>
        <authorList>
            <person name="Li L."/>
            <person name="Liu L."/>
            <person name="Liang L."/>
            <person name="Wang T."/>
            <person name="Zhang X."/>
        </authorList>
    </citation>
    <scope>NUCLEOTIDE SEQUENCE [LARGE SCALE GENOMIC DNA]</scope>
    <source>
        <strain evidence="5 6">JCM 19897</strain>
    </source>
</reference>
<protein>
    <submittedName>
        <fullName evidence="5">SAM-dependent methyltransferase</fullName>
    </submittedName>
</protein>
<accession>A0A2P7SIE3</accession>
<dbReference type="SUPFAM" id="SSF53335">
    <property type="entry name" value="S-adenosyl-L-methionine-dependent methyltransferases"/>
    <property type="match status" value="1"/>
</dbReference>
<name>A0A2P7SIE3_9HYPH</name>
<dbReference type="Gene3D" id="3.40.50.150">
    <property type="entry name" value="Vaccinia Virus protein VP39"/>
    <property type="match status" value="1"/>
</dbReference>
<evidence type="ECO:0000313" key="5">
    <source>
        <dbReference type="EMBL" id="PSJ62247.1"/>
    </source>
</evidence>
<dbReference type="Proteomes" id="UP000240653">
    <property type="component" value="Unassembled WGS sequence"/>
</dbReference>
<dbReference type="InterPro" id="IPR013216">
    <property type="entry name" value="Methyltransf_11"/>
</dbReference>
<keyword evidence="3" id="KW-0949">S-adenosyl-L-methionine</keyword>
<evidence type="ECO:0000259" key="4">
    <source>
        <dbReference type="Pfam" id="PF08241"/>
    </source>
</evidence>
<dbReference type="OrthoDB" id="9791837at2"/>
<dbReference type="CDD" id="cd02440">
    <property type="entry name" value="AdoMet_MTases"/>
    <property type="match status" value="1"/>
</dbReference>
<dbReference type="EMBL" id="PXYL01000003">
    <property type="protein sequence ID" value="PSJ62247.1"/>
    <property type="molecule type" value="Genomic_DNA"/>
</dbReference>
<gene>
    <name evidence="5" type="ORF">C7I85_08025</name>
</gene>
<dbReference type="PANTHER" id="PTHR43464:SF19">
    <property type="entry name" value="UBIQUINONE BIOSYNTHESIS O-METHYLTRANSFERASE, MITOCHONDRIAL"/>
    <property type="match status" value="1"/>
</dbReference>
<evidence type="ECO:0000313" key="6">
    <source>
        <dbReference type="Proteomes" id="UP000240653"/>
    </source>
</evidence>
<keyword evidence="6" id="KW-1185">Reference proteome</keyword>
<evidence type="ECO:0000256" key="1">
    <source>
        <dbReference type="ARBA" id="ARBA00022603"/>
    </source>
</evidence>
<proteinExistence type="predicted"/>
<dbReference type="PANTHER" id="PTHR43464">
    <property type="entry name" value="METHYLTRANSFERASE"/>
    <property type="match status" value="1"/>
</dbReference>
<comment type="caution">
    <text evidence="5">The sequence shown here is derived from an EMBL/GenBank/DDBJ whole genome shotgun (WGS) entry which is preliminary data.</text>
</comment>
<dbReference type="RefSeq" id="WP_106723430.1">
    <property type="nucleotide sequence ID" value="NZ_PXYL01000003.1"/>
</dbReference>
<evidence type="ECO:0000256" key="3">
    <source>
        <dbReference type="ARBA" id="ARBA00022691"/>
    </source>
</evidence>
<organism evidence="5 6">
    <name type="scientific">Pseudaminobacter soli</name>
    <name type="common">ex Li et al. 2025</name>
    <dbReference type="NCBI Taxonomy" id="1295366"/>
    <lineage>
        <taxon>Bacteria</taxon>
        <taxon>Pseudomonadati</taxon>
        <taxon>Pseudomonadota</taxon>
        <taxon>Alphaproteobacteria</taxon>
        <taxon>Hyphomicrobiales</taxon>
        <taxon>Phyllobacteriaceae</taxon>
        <taxon>Pseudaminobacter</taxon>
    </lineage>
</organism>
<sequence length="243" mass="27303">MTQNIYDNPDFFEGYSRLGRSVRGLEGAPEWPSLQALLPDLADKRVVDLGCGFGWFCRWARENRAAQVLGLDVSENMLARARAATTDDTVIYERADLEHLDLPEASFDLAYSSLALHYIVDLPRLLATVHRALVPGGQFTFSIEHPILMAPMHPGWKVDAQGRKTWPVDSYQMEGARVTNWLAEGVVKQHRTLGTTLNLLIRTSFTITHVEEWGPTDAQVAANAELAEERERPMFLLVSALRE</sequence>
<dbReference type="GO" id="GO:0008757">
    <property type="term" value="F:S-adenosylmethionine-dependent methyltransferase activity"/>
    <property type="evidence" value="ECO:0007669"/>
    <property type="project" value="InterPro"/>
</dbReference>
<dbReference type="AlphaFoldDB" id="A0A2P7SIE3"/>
<feature type="domain" description="Methyltransferase type 11" evidence="4">
    <location>
        <begin position="47"/>
        <end position="140"/>
    </location>
</feature>